<dbReference type="AlphaFoldDB" id="T1HDI0"/>
<organism evidence="1 2">
    <name type="scientific">Rhodnius prolixus</name>
    <name type="common">Triatomid bug</name>
    <dbReference type="NCBI Taxonomy" id="13249"/>
    <lineage>
        <taxon>Eukaryota</taxon>
        <taxon>Metazoa</taxon>
        <taxon>Ecdysozoa</taxon>
        <taxon>Arthropoda</taxon>
        <taxon>Hexapoda</taxon>
        <taxon>Insecta</taxon>
        <taxon>Pterygota</taxon>
        <taxon>Neoptera</taxon>
        <taxon>Paraneoptera</taxon>
        <taxon>Hemiptera</taxon>
        <taxon>Heteroptera</taxon>
        <taxon>Panheteroptera</taxon>
        <taxon>Cimicomorpha</taxon>
        <taxon>Reduviidae</taxon>
        <taxon>Triatominae</taxon>
        <taxon>Rhodnius</taxon>
    </lineage>
</organism>
<dbReference type="InterPro" id="IPR018289">
    <property type="entry name" value="MULE_transposase_dom"/>
</dbReference>
<evidence type="ECO:0008006" key="3">
    <source>
        <dbReference type="Google" id="ProtNLM"/>
    </source>
</evidence>
<dbReference type="InterPro" id="IPR007527">
    <property type="entry name" value="Znf_SWIM"/>
</dbReference>
<dbReference type="PROSITE" id="PS50157">
    <property type="entry name" value="ZINC_FINGER_C2H2_2"/>
    <property type="match status" value="1"/>
</dbReference>
<dbReference type="Proteomes" id="UP000015103">
    <property type="component" value="Unassembled WGS sequence"/>
</dbReference>
<dbReference type="OMA" id="TYYYICH"/>
<dbReference type="PROSITE" id="PS00028">
    <property type="entry name" value="ZINC_FINGER_C2H2_1"/>
    <property type="match status" value="1"/>
</dbReference>
<dbReference type="HOGENOM" id="CLU_017105_0_0_1"/>
<dbReference type="InParanoid" id="T1HDI0"/>
<dbReference type="SMART" id="SM00355">
    <property type="entry name" value="ZnF_C2H2"/>
    <property type="match status" value="2"/>
</dbReference>
<proteinExistence type="predicted"/>
<dbReference type="GeneID" id="141451805"/>
<sequence>MDGKEDRYYCKDCVKSYTHRNNLRRHVRSAHLSNRSIHKRPAVIFSCPETCCDYTSEKDDMLSHYEDDHNIEIMYENFTFLSMAAFEVWKNDIERKTIAQFVKVRQNRVNKGGTTKIDYICHRAGFSRLTGKNIRKTKKVGSNKINAFCPAKMKVTISPKGGVQVEFINTHVGHTMDLVRINLNKLEREEIAKKLAENTPFDCILNDIRNSITKDNLERVHLLTRSDLYNIELSYNLSHDCARHKSIPDGVESWVEEVQSKEAVVRFFKPQGKLLPNCPDLEEQDFVLVVMNDAQLDMLEKFGGDLICVDGTHSLGSVDYQLFTLLVINEMRQCFPCSFLVTSRSDETALYIFFTVLRESLRSLKPIKPNVFMSDIEDAFYDAWNCAMLAPTTRLYCSWHVDRDWRLNLQKINSKNKQAEVYKKMRILLDERDVINFNIMLNQVFEEMETDPDTVSFAEYFSQYKDNPQTWASCYRQDTGLDSVLHLERMHKTLKYIYNRGKGVKRLDKVMHAIMRFVKDKLFDQFAMFNKANITSALREVVKRHKAAAELSSSGAEVEQDGDSWVVLLKSNTTVGKHKVTPAHPDCLCKLRCDSCSVCIHAFVCSCPDSSIRWNMCRHIHLVCQALRSLPALLPTLQLTTSTTDQEQNTTTQVIVASPTQPELTLTQEDKDKWAEVLENPPEHITIATNTITQDIHMTETNDTPVQVVVTPDTVSQQLVVTTTSDPNHMVVTTVTAEPAQTLEMVSESSSTPQMDLMTNVTEAYILQELKATVMSDHDYTEISSYKDRLKTEICSIIESADSIDELNLLEKLMSPISQTLSAYRAKHFCCHVPAPTLETKTYSLHL</sequence>
<evidence type="ECO:0000313" key="2">
    <source>
        <dbReference type="Proteomes" id="UP000015103"/>
    </source>
</evidence>
<reference evidence="1" key="1">
    <citation type="submission" date="2015-05" db="UniProtKB">
        <authorList>
            <consortium name="EnsemblMetazoa"/>
        </authorList>
    </citation>
    <scope>IDENTIFICATION</scope>
</reference>
<dbReference type="PROSITE" id="PS50966">
    <property type="entry name" value="ZF_SWIM"/>
    <property type="match status" value="1"/>
</dbReference>
<keyword evidence="2" id="KW-1185">Reference proteome</keyword>
<dbReference type="STRING" id="13249.T1HDI0"/>
<protein>
    <recommendedName>
        <fullName evidence="3">SWIM-type domain-containing protein</fullName>
    </recommendedName>
</protein>
<dbReference type="PANTHER" id="PTHR33936">
    <property type="entry name" value="PROTEIN CBG17840"/>
    <property type="match status" value="1"/>
</dbReference>
<accession>T1HDI0</accession>
<dbReference type="eggNOG" id="ENOG502QVXX">
    <property type="taxonomic scope" value="Eukaryota"/>
</dbReference>
<dbReference type="VEuPathDB" id="VectorBase:RPRC002100"/>
<dbReference type="GO" id="GO:0008270">
    <property type="term" value="F:zinc ion binding"/>
    <property type="evidence" value="ECO:0007669"/>
    <property type="project" value="InterPro"/>
</dbReference>
<dbReference type="Gene3D" id="3.30.160.60">
    <property type="entry name" value="Classic Zinc Finger"/>
    <property type="match status" value="1"/>
</dbReference>
<dbReference type="SUPFAM" id="SSF57667">
    <property type="entry name" value="beta-beta-alpha zinc fingers"/>
    <property type="match status" value="1"/>
</dbReference>
<evidence type="ECO:0000313" key="1">
    <source>
        <dbReference type="EnsemblMetazoa" id="RPRC002100-PA"/>
    </source>
</evidence>
<dbReference type="InterPro" id="IPR052797">
    <property type="entry name" value="RegFact_GeneExpr_CellDeath"/>
</dbReference>
<dbReference type="Pfam" id="PF10551">
    <property type="entry name" value="MULE"/>
    <property type="match status" value="1"/>
</dbReference>
<dbReference type="EMBL" id="ACPB03008625">
    <property type="status" value="NOT_ANNOTATED_CDS"/>
    <property type="molecule type" value="Genomic_DNA"/>
</dbReference>
<dbReference type="InterPro" id="IPR013087">
    <property type="entry name" value="Znf_C2H2_type"/>
</dbReference>
<dbReference type="InterPro" id="IPR036236">
    <property type="entry name" value="Znf_C2H2_sf"/>
</dbReference>
<dbReference type="PANTHER" id="PTHR33936:SF24">
    <property type="entry name" value="C2H2-TYPE DOMAIN-CONTAINING PROTEIN"/>
    <property type="match status" value="1"/>
</dbReference>
<name>T1HDI0_RHOPR</name>
<dbReference type="RefSeq" id="XP_073979586.1">
    <property type="nucleotide sequence ID" value="XM_074123485.1"/>
</dbReference>
<dbReference type="EnsemblMetazoa" id="RPRC002100-RA">
    <property type="protein sequence ID" value="RPRC002100-PA"/>
    <property type="gene ID" value="RPRC002100"/>
</dbReference>